<accession>A0A0C2SRL0</accession>
<feature type="region of interest" description="Disordered" evidence="1">
    <location>
        <begin position="122"/>
        <end position="152"/>
    </location>
</feature>
<dbReference type="EMBL" id="KN818410">
    <property type="protein sequence ID" value="KIL56639.1"/>
    <property type="molecule type" value="Genomic_DNA"/>
</dbReference>
<dbReference type="InParanoid" id="A0A0C2SRL0"/>
<dbReference type="AlphaFoldDB" id="A0A0C2SRL0"/>
<evidence type="ECO:0000313" key="3">
    <source>
        <dbReference type="Proteomes" id="UP000054549"/>
    </source>
</evidence>
<evidence type="ECO:0000313" key="2">
    <source>
        <dbReference type="EMBL" id="KIL56639.1"/>
    </source>
</evidence>
<proteinExistence type="predicted"/>
<reference evidence="2 3" key="1">
    <citation type="submission" date="2014-04" db="EMBL/GenBank/DDBJ databases">
        <title>Evolutionary Origins and Diversification of the Mycorrhizal Mutualists.</title>
        <authorList>
            <consortium name="DOE Joint Genome Institute"/>
            <consortium name="Mycorrhizal Genomics Consortium"/>
            <person name="Kohler A."/>
            <person name="Kuo A."/>
            <person name="Nagy L.G."/>
            <person name="Floudas D."/>
            <person name="Copeland A."/>
            <person name="Barry K.W."/>
            <person name="Cichocki N."/>
            <person name="Veneault-Fourrey C."/>
            <person name="LaButti K."/>
            <person name="Lindquist E.A."/>
            <person name="Lipzen A."/>
            <person name="Lundell T."/>
            <person name="Morin E."/>
            <person name="Murat C."/>
            <person name="Riley R."/>
            <person name="Ohm R."/>
            <person name="Sun H."/>
            <person name="Tunlid A."/>
            <person name="Henrissat B."/>
            <person name="Grigoriev I.V."/>
            <person name="Hibbett D.S."/>
            <person name="Martin F."/>
        </authorList>
    </citation>
    <scope>NUCLEOTIDE SEQUENCE [LARGE SCALE GENOMIC DNA]</scope>
    <source>
        <strain evidence="2 3">Koide BX008</strain>
    </source>
</reference>
<name>A0A0C2SRL0_AMAMK</name>
<organism evidence="2 3">
    <name type="scientific">Amanita muscaria (strain Koide BX008)</name>
    <dbReference type="NCBI Taxonomy" id="946122"/>
    <lineage>
        <taxon>Eukaryota</taxon>
        <taxon>Fungi</taxon>
        <taxon>Dikarya</taxon>
        <taxon>Basidiomycota</taxon>
        <taxon>Agaricomycotina</taxon>
        <taxon>Agaricomycetes</taxon>
        <taxon>Agaricomycetidae</taxon>
        <taxon>Agaricales</taxon>
        <taxon>Pluteineae</taxon>
        <taxon>Amanitaceae</taxon>
        <taxon>Amanita</taxon>
    </lineage>
</organism>
<keyword evidence="3" id="KW-1185">Reference proteome</keyword>
<feature type="compositionally biased region" description="Polar residues" evidence="1">
    <location>
        <begin position="135"/>
        <end position="152"/>
    </location>
</feature>
<gene>
    <name evidence="2" type="ORF">M378DRAFT_456014</name>
</gene>
<sequence length="152" mass="17096">MISKNNQYRKIGALNETENGSSGQQLCWRTVSFANFQVVVRTAARHGSRLIFYPLCPDMIQPLGSNPRFCRDGKYLLQSYVTSFRVVLTIKKSNAVQLIATKHTTLNSFHLNISASQTSHASQPYSSKHWPGIKSQKTFSSRSTAVTQEQEI</sequence>
<protein>
    <submittedName>
        <fullName evidence="2">Uncharacterized protein</fullName>
    </submittedName>
</protein>
<dbReference type="HOGENOM" id="CLU_1721879_0_0_1"/>
<dbReference type="Proteomes" id="UP000054549">
    <property type="component" value="Unassembled WGS sequence"/>
</dbReference>
<evidence type="ECO:0000256" key="1">
    <source>
        <dbReference type="SAM" id="MobiDB-lite"/>
    </source>
</evidence>